<feature type="transmembrane region" description="Helical" evidence="1">
    <location>
        <begin position="21"/>
        <end position="46"/>
    </location>
</feature>
<keyword evidence="1" id="KW-0472">Membrane</keyword>
<feature type="transmembrane region" description="Helical" evidence="1">
    <location>
        <begin position="58"/>
        <end position="80"/>
    </location>
</feature>
<comment type="caution">
    <text evidence="2">The sequence shown here is derived from an EMBL/GenBank/DDBJ whole genome shotgun (WGS) entry which is preliminary data.</text>
</comment>
<protein>
    <submittedName>
        <fullName evidence="2">Uncharacterized protein</fullName>
    </submittedName>
</protein>
<proteinExistence type="predicted"/>
<accession>A0A2M6YEX7</accession>
<feature type="transmembrane region" description="Helical" evidence="1">
    <location>
        <begin position="96"/>
        <end position="116"/>
    </location>
</feature>
<sequence length="227" mass="24858">MENKENCCQVKEKKTAGFLSGLLSGLLPHSFCIAFIILTAIGATALTGLLKSVLLVPFFFQILIGLSLFLASVSALVYLWKNSLLSFTGIKKKWRYLLVLYGMTVGMNLLMFAVVLPRMANIGPIGQPKILSERNTTSIVLVVEIPCPGHAQLIIDELKKSPGVNNVVFKSPNFFEVNFDPQKFSLSGLLSLEIFKTFKVTINPQIDIKGSGNVGDFNQCQVEGLGE</sequence>
<organism evidence="2 3">
    <name type="scientific">Candidatus Woesebacteria bacterium CG07_land_8_20_14_0_80_44_9</name>
    <dbReference type="NCBI Taxonomy" id="1975058"/>
    <lineage>
        <taxon>Bacteria</taxon>
        <taxon>Candidatus Woeseibacteriota</taxon>
    </lineage>
</organism>
<dbReference type="EMBL" id="PEXE01000017">
    <property type="protein sequence ID" value="PIU28677.1"/>
    <property type="molecule type" value="Genomic_DNA"/>
</dbReference>
<evidence type="ECO:0000256" key="1">
    <source>
        <dbReference type="SAM" id="Phobius"/>
    </source>
</evidence>
<keyword evidence="1" id="KW-1133">Transmembrane helix</keyword>
<name>A0A2M6YEX7_9BACT</name>
<gene>
    <name evidence="2" type="ORF">COT08_00735</name>
</gene>
<evidence type="ECO:0000313" key="2">
    <source>
        <dbReference type="EMBL" id="PIU28677.1"/>
    </source>
</evidence>
<reference evidence="3" key="1">
    <citation type="submission" date="2017-09" db="EMBL/GenBank/DDBJ databases">
        <title>Depth-based differentiation of microbial function through sediment-hosted aquifers and enrichment of novel symbionts in the deep terrestrial subsurface.</title>
        <authorList>
            <person name="Probst A.J."/>
            <person name="Ladd B."/>
            <person name="Jarett J.K."/>
            <person name="Geller-Mcgrath D.E."/>
            <person name="Sieber C.M.K."/>
            <person name="Emerson J.B."/>
            <person name="Anantharaman K."/>
            <person name="Thomas B.C."/>
            <person name="Malmstrom R."/>
            <person name="Stieglmeier M."/>
            <person name="Klingl A."/>
            <person name="Woyke T."/>
            <person name="Ryan C.M."/>
            <person name="Banfield J.F."/>
        </authorList>
    </citation>
    <scope>NUCLEOTIDE SEQUENCE [LARGE SCALE GENOMIC DNA]</scope>
</reference>
<evidence type="ECO:0000313" key="3">
    <source>
        <dbReference type="Proteomes" id="UP000231669"/>
    </source>
</evidence>
<keyword evidence="1" id="KW-0812">Transmembrane</keyword>
<dbReference type="Proteomes" id="UP000231669">
    <property type="component" value="Unassembled WGS sequence"/>
</dbReference>
<dbReference type="AlphaFoldDB" id="A0A2M6YEX7"/>